<dbReference type="EMBL" id="JACVVK020000418">
    <property type="protein sequence ID" value="KAK7474991.1"/>
    <property type="molecule type" value="Genomic_DNA"/>
</dbReference>
<dbReference type="SMART" id="SM00184">
    <property type="entry name" value="RING"/>
    <property type="match status" value="1"/>
</dbReference>
<dbReference type="SUPFAM" id="SSF50729">
    <property type="entry name" value="PH domain-like"/>
    <property type="match status" value="1"/>
</dbReference>
<dbReference type="InterPro" id="IPR035963">
    <property type="entry name" value="FERM_2"/>
</dbReference>
<dbReference type="InterPro" id="IPR029071">
    <property type="entry name" value="Ubiquitin-like_domsf"/>
</dbReference>
<evidence type="ECO:0000313" key="7">
    <source>
        <dbReference type="Proteomes" id="UP001519460"/>
    </source>
</evidence>
<dbReference type="SMART" id="SM00295">
    <property type="entry name" value="B41"/>
    <property type="match status" value="1"/>
</dbReference>
<protein>
    <recommendedName>
        <fullName evidence="8">RING-type E3 ubiquitin transferase</fullName>
    </recommendedName>
</protein>
<dbReference type="PANTHER" id="PTHR23280:SF13">
    <property type="entry name" value="E3 UBIQUITIN-PROTEIN LIGASE MYLIP"/>
    <property type="match status" value="1"/>
</dbReference>
<dbReference type="CDD" id="cd14473">
    <property type="entry name" value="FERM_B-lobe"/>
    <property type="match status" value="1"/>
</dbReference>
<evidence type="ECO:0000259" key="5">
    <source>
        <dbReference type="PROSITE" id="PS50089"/>
    </source>
</evidence>
<evidence type="ECO:0000256" key="3">
    <source>
        <dbReference type="PROSITE-ProRule" id="PRU00175"/>
    </source>
</evidence>
<dbReference type="Pfam" id="PF13920">
    <property type="entry name" value="zf-C3HC4_3"/>
    <property type="match status" value="1"/>
</dbReference>
<evidence type="ECO:0000259" key="4">
    <source>
        <dbReference type="PROSITE" id="PS50057"/>
    </source>
</evidence>
<keyword evidence="2" id="KW-0862">Zinc</keyword>
<accession>A0ABD0JK19</accession>
<dbReference type="Pfam" id="PF00373">
    <property type="entry name" value="FERM_M"/>
    <property type="match status" value="1"/>
</dbReference>
<dbReference type="InterPro" id="IPR013083">
    <property type="entry name" value="Znf_RING/FYVE/PHD"/>
</dbReference>
<gene>
    <name evidence="6" type="ORF">BaRGS_00033738</name>
</gene>
<feature type="domain" description="FERM" evidence="4">
    <location>
        <begin position="2"/>
        <end position="287"/>
    </location>
</feature>
<dbReference type="AlphaFoldDB" id="A0ABD0JK19"/>
<proteinExistence type="predicted"/>
<dbReference type="SMART" id="SM01196">
    <property type="entry name" value="FERM_C"/>
    <property type="match status" value="1"/>
</dbReference>
<keyword evidence="1 3" id="KW-0863">Zinc-finger</keyword>
<dbReference type="InterPro" id="IPR019748">
    <property type="entry name" value="FERM_central"/>
</dbReference>
<evidence type="ECO:0000256" key="1">
    <source>
        <dbReference type="ARBA" id="ARBA00022771"/>
    </source>
</evidence>
<keyword evidence="1 3" id="KW-0479">Metal-binding</keyword>
<evidence type="ECO:0008006" key="8">
    <source>
        <dbReference type="Google" id="ProtNLM"/>
    </source>
</evidence>
<dbReference type="InterPro" id="IPR019749">
    <property type="entry name" value="Band_41_domain"/>
</dbReference>
<reference evidence="6 7" key="1">
    <citation type="journal article" date="2023" name="Sci. Data">
        <title>Genome assembly of the Korean intertidal mud-creeper Batillaria attramentaria.</title>
        <authorList>
            <person name="Patra A.K."/>
            <person name="Ho P.T."/>
            <person name="Jun S."/>
            <person name="Lee S.J."/>
            <person name="Kim Y."/>
            <person name="Won Y.J."/>
        </authorList>
    </citation>
    <scope>NUCLEOTIDE SEQUENCE [LARGE SCALE GENOMIC DNA]</scope>
    <source>
        <strain evidence="6">Wonlab-2016</strain>
    </source>
</reference>
<sequence length="465" mass="53001">MMRCHICLPDAQVWEIEVDQKATGQTCLDKVCERLGVLEDDYLGLQYRGSKHEVLWLNLRNRLDHQVSGHQPYRFQLRVKFCVQPHTIQQDTTRHLFFQQMWQDLQAGKLRLDDGETRVAKVVALVAQAEFGDQTTNCYQLKDYEHILQKIGLQADQNLVESIVQEHGALHGVPPHTAEYRLLQEVATLPTFGIEFHEVRSAHGEKIQFGVGPEGLLLRNVTADSEENLSYPSIHMATHREREVYLQLIDDSGELLPAVGYKLVSRKAAVALYRCITEMHSFYRCDTVSGDVSNQFCRDLKGTLVSIFNENSDLGKRYIFDIKRTSREAYDHARRKLYSMSQSTQSLTAAGLHHGSTQSMDVDRDNNPCDGHQCASSECQRLKERLETLEDSLLCCICMSHLVSMVLCPCGHMTCSACAPKITECPLCRTEIEQRQKVFIPGFRMQKVDSSDEMDEEEELCPEVV</sequence>
<dbReference type="SUPFAM" id="SSF47031">
    <property type="entry name" value="Second domain of FERM"/>
    <property type="match status" value="1"/>
</dbReference>
<dbReference type="Proteomes" id="UP001519460">
    <property type="component" value="Unassembled WGS sequence"/>
</dbReference>
<comment type="caution">
    <text evidence="6">The sequence shown here is derived from an EMBL/GenBank/DDBJ whole genome shotgun (WGS) entry which is preliminary data.</text>
</comment>
<dbReference type="Gene3D" id="3.10.20.90">
    <property type="entry name" value="Phosphatidylinositol 3-kinase Catalytic Subunit, Chain A, domain 1"/>
    <property type="match status" value="1"/>
</dbReference>
<keyword evidence="7" id="KW-1185">Reference proteome</keyword>
<dbReference type="Pfam" id="PF09379">
    <property type="entry name" value="FERM_N"/>
    <property type="match status" value="1"/>
</dbReference>
<dbReference type="SUPFAM" id="SSF57850">
    <property type="entry name" value="RING/U-box"/>
    <property type="match status" value="1"/>
</dbReference>
<evidence type="ECO:0000313" key="6">
    <source>
        <dbReference type="EMBL" id="KAK7474991.1"/>
    </source>
</evidence>
<name>A0ABD0JK19_9CAEN</name>
<dbReference type="InterPro" id="IPR018980">
    <property type="entry name" value="FERM_PH-like_C"/>
</dbReference>
<dbReference type="InterPro" id="IPR000299">
    <property type="entry name" value="FERM_domain"/>
</dbReference>
<dbReference type="SUPFAM" id="SSF54236">
    <property type="entry name" value="Ubiquitin-like"/>
    <property type="match status" value="1"/>
</dbReference>
<dbReference type="InterPro" id="IPR014352">
    <property type="entry name" value="FERM/acyl-CoA-bd_prot_sf"/>
</dbReference>
<evidence type="ECO:0000256" key="2">
    <source>
        <dbReference type="ARBA" id="ARBA00022833"/>
    </source>
</evidence>
<dbReference type="PROSITE" id="PS50089">
    <property type="entry name" value="ZF_RING_2"/>
    <property type="match status" value="1"/>
</dbReference>
<dbReference type="PANTHER" id="PTHR23280">
    <property type="entry name" value="4.1 G PROTEIN"/>
    <property type="match status" value="1"/>
</dbReference>
<dbReference type="GO" id="GO:0008270">
    <property type="term" value="F:zinc ion binding"/>
    <property type="evidence" value="ECO:0007669"/>
    <property type="project" value="UniProtKB-KW"/>
</dbReference>
<dbReference type="CDD" id="cd17104">
    <property type="entry name" value="FERM_F1_MYLIP"/>
    <property type="match status" value="1"/>
</dbReference>
<dbReference type="InterPro" id="IPR011993">
    <property type="entry name" value="PH-like_dom_sf"/>
</dbReference>
<dbReference type="PROSITE" id="PS50057">
    <property type="entry name" value="FERM_3"/>
    <property type="match status" value="1"/>
</dbReference>
<dbReference type="Gene3D" id="2.30.29.30">
    <property type="entry name" value="Pleckstrin-homology domain (PH domain)/Phosphotyrosine-binding domain (PTB)"/>
    <property type="match status" value="1"/>
</dbReference>
<dbReference type="InterPro" id="IPR018979">
    <property type="entry name" value="FERM_N"/>
</dbReference>
<dbReference type="Gene3D" id="1.20.80.10">
    <property type="match status" value="1"/>
</dbReference>
<dbReference type="InterPro" id="IPR001841">
    <property type="entry name" value="Znf_RING"/>
</dbReference>
<dbReference type="Gene3D" id="3.30.40.10">
    <property type="entry name" value="Zinc/RING finger domain, C3HC4 (zinc finger)"/>
    <property type="match status" value="1"/>
</dbReference>
<organism evidence="6 7">
    <name type="scientific">Batillaria attramentaria</name>
    <dbReference type="NCBI Taxonomy" id="370345"/>
    <lineage>
        <taxon>Eukaryota</taxon>
        <taxon>Metazoa</taxon>
        <taxon>Spiralia</taxon>
        <taxon>Lophotrochozoa</taxon>
        <taxon>Mollusca</taxon>
        <taxon>Gastropoda</taxon>
        <taxon>Caenogastropoda</taxon>
        <taxon>Sorbeoconcha</taxon>
        <taxon>Cerithioidea</taxon>
        <taxon>Batillariidae</taxon>
        <taxon>Batillaria</taxon>
    </lineage>
</organism>
<feature type="domain" description="RING-type" evidence="5">
    <location>
        <begin position="395"/>
        <end position="429"/>
    </location>
</feature>